<dbReference type="Proteomes" id="UP001596022">
    <property type="component" value="Unassembled WGS sequence"/>
</dbReference>
<feature type="transmembrane region" description="Helical" evidence="1">
    <location>
        <begin position="166"/>
        <end position="189"/>
    </location>
</feature>
<comment type="caution">
    <text evidence="2">The sequence shown here is derived from an EMBL/GenBank/DDBJ whole genome shotgun (WGS) entry which is preliminary data.</text>
</comment>
<dbReference type="EMBL" id="JBHSFW010000001">
    <property type="protein sequence ID" value="MFC4617120.1"/>
    <property type="molecule type" value="Genomic_DNA"/>
</dbReference>
<protein>
    <recommendedName>
        <fullName evidence="4">ABC-2 family transporter</fullName>
    </recommendedName>
</protein>
<evidence type="ECO:0000313" key="3">
    <source>
        <dbReference type="Proteomes" id="UP001596022"/>
    </source>
</evidence>
<accession>A0ABV9GKD8</accession>
<proteinExistence type="predicted"/>
<dbReference type="RefSeq" id="WP_376844181.1">
    <property type="nucleotide sequence ID" value="NZ_JBHSFW010000001.1"/>
</dbReference>
<name>A0ABV9GKD8_9BACL</name>
<evidence type="ECO:0000256" key="1">
    <source>
        <dbReference type="SAM" id="Phobius"/>
    </source>
</evidence>
<gene>
    <name evidence="2" type="ORF">ACFO4N_00090</name>
</gene>
<sequence>MAHLIRKDLLLLFWSGHVVIVLLLLSFLTIFGIGYTAICCAFYSIIVLFNYDGGCQKYVSGLAIKRRKMVWARYLLLPVITVIYSSLALIFSRLMNILFSMHLSHPVFVFNEWMFTIAFILFAGAFYSASAVMNLRKLTFFICGFIGVVAGLTFSYWQQIVLYRSVIIYFLVIGVILYALSLWLSTAIYTKKDL</sequence>
<feature type="transmembrane region" description="Helical" evidence="1">
    <location>
        <begin position="140"/>
        <end position="160"/>
    </location>
</feature>
<feature type="transmembrane region" description="Helical" evidence="1">
    <location>
        <begin position="71"/>
        <end position="93"/>
    </location>
</feature>
<keyword evidence="1" id="KW-0812">Transmembrane</keyword>
<keyword evidence="1" id="KW-0472">Membrane</keyword>
<reference evidence="3" key="1">
    <citation type="journal article" date="2019" name="Int. J. Syst. Evol. Microbiol.">
        <title>The Global Catalogue of Microorganisms (GCM) 10K type strain sequencing project: providing services to taxonomists for standard genome sequencing and annotation.</title>
        <authorList>
            <consortium name="The Broad Institute Genomics Platform"/>
            <consortium name="The Broad Institute Genome Sequencing Center for Infectious Disease"/>
            <person name="Wu L."/>
            <person name="Ma J."/>
        </authorList>
    </citation>
    <scope>NUCLEOTIDE SEQUENCE [LARGE SCALE GENOMIC DNA]</scope>
    <source>
        <strain evidence="3">CGMCC 1.16306</strain>
    </source>
</reference>
<evidence type="ECO:0000313" key="2">
    <source>
        <dbReference type="EMBL" id="MFC4617120.1"/>
    </source>
</evidence>
<keyword evidence="3" id="KW-1185">Reference proteome</keyword>
<feature type="transmembrane region" description="Helical" evidence="1">
    <location>
        <begin position="9"/>
        <end position="27"/>
    </location>
</feature>
<evidence type="ECO:0008006" key="4">
    <source>
        <dbReference type="Google" id="ProtNLM"/>
    </source>
</evidence>
<feature type="transmembrane region" description="Helical" evidence="1">
    <location>
        <begin position="113"/>
        <end position="133"/>
    </location>
</feature>
<organism evidence="2 3">
    <name type="scientific">Camelliibacillus cellulosilyticus</name>
    <dbReference type="NCBI Taxonomy" id="2174486"/>
    <lineage>
        <taxon>Bacteria</taxon>
        <taxon>Bacillati</taxon>
        <taxon>Bacillota</taxon>
        <taxon>Bacilli</taxon>
        <taxon>Bacillales</taxon>
        <taxon>Sporolactobacillaceae</taxon>
        <taxon>Camelliibacillus</taxon>
    </lineage>
</organism>
<keyword evidence="1" id="KW-1133">Transmembrane helix</keyword>